<dbReference type="STRING" id="523846.Mfer_0259"/>
<evidence type="ECO:0000313" key="3">
    <source>
        <dbReference type="Proteomes" id="UP000002315"/>
    </source>
</evidence>
<keyword evidence="1" id="KW-0472">Membrane</keyword>
<evidence type="ECO:0000313" key="2">
    <source>
        <dbReference type="EMBL" id="ADP77062.1"/>
    </source>
</evidence>
<proteinExistence type="predicted"/>
<name>E3GXN0_METFV</name>
<feature type="transmembrane region" description="Helical" evidence="1">
    <location>
        <begin position="70"/>
        <end position="90"/>
    </location>
</feature>
<sequence>MPLIAQNHFQLILEVAIILYAGAIFLINLTPITLSTVFLVALFLAVVLTILFGIDVLLMILYFGQHEFTHPYGPIALAVIITSLAGLKIMDRLNIETSKLRELIYLLIIGITIFGGMIHRSFLVLWFLGLFIGMFIISKSFGGKSIITPRKVLSFTTIALAMFMLLELLSRIFKMPILSPLLRIGRIENYALPSVQFVLKNMGLIGHNPSTSYWGEFSSGFADGYITLPITLIVKFGLPYPIFYGVLVNEKDTIDYMLPGIFGWGYDFGFLVLIFFLLWFVSVTYLGLRLLKIYKKKREGGIKRYLGREILLIGVLTAFVSQGLVGIFLINRSINESALLTFIFLSSLIVGQVIKVDEK</sequence>
<keyword evidence="1" id="KW-0812">Transmembrane</keyword>
<keyword evidence="1" id="KW-1133">Transmembrane helix</keyword>
<gene>
    <name evidence="2" type="ordered locus">Mfer_0259</name>
</gene>
<dbReference type="HOGENOM" id="CLU_772958_0_0_2"/>
<evidence type="ECO:0000256" key="1">
    <source>
        <dbReference type="SAM" id="Phobius"/>
    </source>
</evidence>
<feature type="transmembrane region" description="Helical" evidence="1">
    <location>
        <begin position="268"/>
        <end position="288"/>
    </location>
</feature>
<dbReference type="AlphaFoldDB" id="E3GXN0"/>
<dbReference type="OrthoDB" id="80662at2157"/>
<feature type="transmembrane region" description="Helical" evidence="1">
    <location>
        <begin position="337"/>
        <end position="354"/>
    </location>
</feature>
<protein>
    <recommendedName>
        <fullName evidence="4">Oligosaccharide repeat unit polymerase</fullName>
    </recommendedName>
</protein>
<dbReference type="KEGG" id="mfv:Mfer_0259"/>
<accession>E3GXN0</accession>
<feature type="transmembrane region" description="Helical" evidence="1">
    <location>
        <begin position="37"/>
        <end position="64"/>
    </location>
</feature>
<feature type="transmembrane region" description="Helical" evidence="1">
    <location>
        <begin position="309"/>
        <end position="331"/>
    </location>
</feature>
<keyword evidence="3" id="KW-1185">Reference proteome</keyword>
<organism evidence="2 3">
    <name type="scientific">Methanothermus fervidus (strain ATCC 43054 / DSM 2088 / JCM 10308 / V24 S)</name>
    <dbReference type="NCBI Taxonomy" id="523846"/>
    <lineage>
        <taxon>Archaea</taxon>
        <taxon>Methanobacteriati</taxon>
        <taxon>Methanobacteriota</taxon>
        <taxon>Methanomada group</taxon>
        <taxon>Methanobacteria</taxon>
        <taxon>Methanobacteriales</taxon>
        <taxon>Methanothermaceae</taxon>
        <taxon>Methanothermus</taxon>
    </lineage>
</organism>
<feature type="transmembrane region" description="Helical" evidence="1">
    <location>
        <begin position="153"/>
        <end position="173"/>
    </location>
</feature>
<feature type="transmembrane region" description="Helical" evidence="1">
    <location>
        <begin position="102"/>
        <end position="118"/>
    </location>
</feature>
<dbReference type="EMBL" id="CP002278">
    <property type="protein sequence ID" value="ADP77062.1"/>
    <property type="molecule type" value="Genomic_DNA"/>
</dbReference>
<reference evidence="2 3" key="1">
    <citation type="journal article" date="2010" name="Stand. Genomic Sci.">
        <title>Complete genome sequence of Methanothermus fervidus type strain (V24S).</title>
        <authorList>
            <person name="Anderson I."/>
            <person name="Djao O.D."/>
            <person name="Misra M."/>
            <person name="Chertkov O."/>
            <person name="Nolan M."/>
            <person name="Lucas S."/>
            <person name="Lapidus A."/>
            <person name="Del Rio T.G."/>
            <person name="Tice H."/>
            <person name="Cheng J.F."/>
            <person name="Tapia R."/>
            <person name="Han C."/>
            <person name="Goodwin L."/>
            <person name="Pitluck S."/>
            <person name="Liolios K."/>
            <person name="Ivanova N."/>
            <person name="Mavromatis K."/>
            <person name="Mikhailova N."/>
            <person name="Pati A."/>
            <person name="Brambilla E."/>
            <person name="Chen A."/>
            <person name="Palaniappan K."/>
            <person name="Land M."/>
            <person name="Hauser L."/>
            <person name="Chang Y.J."/>
            <person name="Jeffries C.D."/>
            <person name="Sikorski J."/>
            <person name="Spring S."/>
            <person name="Rohde M."/>
            <person name="Eichinger K."/>
            <person name="Huber H."/>
            <person name="Wirth R."/>
            <person name="Goker M."/>
            <person name="Detter J.C."/>
            <person name="Woyke T."/>
            <person name="Bristow J."/>
            <person name="Eisen J.A."/>
            <person name="Markowitz V."/>
            <person name="Hugenholtz P."/>
            <person name="Klenk H.P."/>
            <person name="Kyrpides N.C."/>
        </authorList>
    </citation>
    <scope>NUCLEOTIDE SEQUENCE [LARGE SCALE GENOMIC DNA]</scope>
    <source>
        <strain evidence="3">ATCC 43054 / DSM 2088 / JCM 10308 / V24 S</strain>
    </source>
</reference>
<evidence type="ECO:0008006" key="4">
    <source>
        <dbReference type="Google" id="ProtNLM"/>
    </source>
</evidence>
<feature type="transmembrane region" description="Helical" evidence="1">
    <location>
        <begin position="12"/>
        <end position="30"/>
    </location>
</feature>
<dbReference type="Proteomes" id="UP000002315">
    <property type="component" value="Chromosome"/>
</dbReference>